<dbReference type="InterPro" id="IPR036397">
    <property type="entry name" value="RNaseH_sf"/>
</dbReference>
<dbReference type="SUPFAM" id="SSF53098">
    <property type="entry name" value="Ribonuclease H-like"/>
    <property type="match status" value="1"/>
</dbReference>
<dbReference type="Proteomes" id="UP001148838">
    <property type="component" value="Unassembled WGS sequence"/>
</dbReference>
<dbReference type="InterPro" id="IPR012337">
    <property type="entry name" value="RNaseH-like_sf"/>
</dbReference>
<protein>
    <recommendedName>
        <fullName evidence="3">RNase H type-1 domain-containing protein</fullName>
    </recommendedName>
</protein>
<evidence type="ECO:0008006" key="3">
    <source>
        <dbReference type="Google" id="ProtNLM"/>
    </source>
</evidence>
<evidence type="ECO:0000313" key="1">
    <source>
        <dbReference type="EMBL" id="KAJ4447161.1"/>
    </source>
</evidence>
<gene>
    <name evidence="1" type="ORF">ANN_09162</name>
</gene>
<accession>A0ABQ8TKL4</accession>
<name>A0ABQ8TKL4_PERAM</name>
<keyword evidence="2" id="KW-1185">Reference proteome</keyword>
<dbReference type="EMBL" id="JAJSOF020000005">
    <property type="protein sequence ID" value="KAJ4447161.1"/>
    <property type="molecule type" value="Genomic_DNA"/>
</dbReference>
<comment type="caution">
    <text evidence="1">The sequence shown here is derived from an EMBL/GenBank/DDBJ whole genome shotgun (WGS) entry which is preliminary data.</text>
</comment>
<dbReference type="Gene3D" id="3.30.420.10">
    <property type="entry name" value="Ribonuclease H-like superfamily/Ribonuclease H"/>
    <property type="match status" value="1"/>
</dbReference>
<reference evidence="1 2" key="1">
    <citation type="journal article" date="2022" name="Allergy">
        <title>Genome assembly and annotation of Periplaneta americana reveal a comprehensive cockroach allergen profile.</title>
        <authorList>
            <person name="Wang L."/>
            <person name="Xiong Q."/>
            <person name="Saelim N."/>
            <person name="Wang L."/>
            <person name="Nong W."/>
            <person name="Wan A.T."/>
            <person name="Shi M."/>
            <person name="Liu X."/>
            <person name="Cao Q."/>
            <person name="Hui J.H.L."/>
            <person name="Sookrung N."/>
            <person name="Leung T.F."/>
            <person name="Tungtrongchitr A."/>
            <person name="Tsui S.K.W."/>
        </authorList>
    </citation>
    <scope>NUCLEOTIDE SEQUENCE [LARGE SCALE GENOMIC DNA]</scope>
    <source>
        <strain evidence="1">PWHHKU_190912</strain>
    </source>
</reference>
<sequence length="391" mass="45257">MERVKWTDRIRNEAVLERVDEERIMLKLIRKRKRNWLGHWLRSNCLLKDALEVMVNGKRVRGRKRYQIIDDIKIYGSYVETKRKAENRRDWRMLGFVVKDLSFGRTLSGKVDCKKQSVCRRHERFFDGRSSPHERLCSRYGRCVSSVPTAVELQKLFHTLLSSDSEIGVVWIPGHVGIPGNEAADAAARDGAMNGTLEVKRRIAVIKEAFNRKRSIFCALLEIKLRKKLLKCFVWSVALYGAETWRLRKSEEKRHLKCGYGEEWSVYDVNMLGENPQTIRENTGILLEASKEIDLEVSLEKIKYMIMSLDENIVRNGNIKIGNLSFEEVKKFKYLGATFYDLVIFYNDELGSEDSPKDYAAFAFLLGENLGKTQPGNQIKRVKCSDADDSQ</sequence>
<evidence type="ECO:0000313" key="2">
    <source>
        <dbReference type="Proteomes" id="UP001148838"/>
    </source>
</evidence>
<proteinExistence type="predicted"/>
<organism evidence="1 2">
    <name type="scientific">Periplaneta americana</name>
    <name type="common">American cockroach</name>
    <name type="synonym">Blatta americana</name>
    <dbReference type="NCBI Taxonomy" id="6978"/>
    <lineage>
        <taxon>Eukaryota</taxon>
        <taxon>Metazoa</taxon>
        <taxon>Ecdysozoa</taxon>
        <taxon>Arthropoda</taxon>
        <taxon>Hexapoda</taxon>
        <taxon>Insecta</taxon>
        <taxon>Pterygota</taxon>
        <taxon>Neoptera</taxon>
        <taxon>Polyneoptera</taxon>
        <taxon>Dictyoptera</taxon>
        <taxon>Blattodea</taxon>
        <taxon>Blattoidea</taxon>
        <taxon>Blattidae</taxon>
        <taxon>Blattinae</taxon>
        <taxon>Periplaneta</taxon>
    </lineage>
</organism>